<reference evidence="2 3" key="1">
    <citation type="submission" date="2019-03" db="EMBL/GenBank/DDBJ databases">
        <title>Genomic Encyclopedia of Type Strains, Phase IV (KMG-IV): sequencing the most valuable type-strain genomes for metagenomic binning, comparative biology and taxonomic classification.</title>
        <authorList>
            <person name="Goeker M."/>
        </authorList>
    </citation>
    <scope>NUCLEOTIDE SEQUENCE [LARGE SCALE GENOMIC DNA]</scope>
    <source>
        <strain evidence="2 3">DSM 4868</strain>
    </source>
</reference>
<dbReference type="EMBL" id="SLWW01000003">
    <property type="protein sequence ID" value="TCO72824.1"/>
    <property type="molecule type" value="Genomic_DNA"/>
</dbReference>
<evidence type="ECO:0000313" key="2">
    <source>
        <dbReference type="EMBL" id="TCO72824.1"/>
    </source>
</evidence>
<dbReference type="Gene3D" id="3.30.60.110">
    <property type="match status" value="1"/>
</dbReference>
<dbReference type="InterPro" id="IPR050509">
    <property type="entry name" value="CoA-transferase_III"/>
</dbReference>
<dbReference type="OrthoDB" id="7208981at2"/>
<dbReference type="PANTHER" id="PTHR48228:SF5">
    <property type="entry name" value="ALPHA-METHYLACYL-COA RACEMASE"/>
    <property type="match status" value="1"/>
</dbReference>
<evidence type="ECO:0000256" key="1">
    <source>
        <dbReference type="SAM" id="MobiDB-lite"/>
    </source>
</evidence>
<comment type="caution">
    <text evidence="2">The sequence shown here is derived from an EMBL/GenBank/DDBJ whole genome shotgun (WGS) entry which is preliminary data.</text>
</comment>
<dbReference type="Proteomes" id="UP000295142">
    <property type="component" value="Unassembled WGS sequence"/>
</dbReference>
<dbReference type="Gene3D" id="3.40.50.10540">
    <property type="entry name" value="Crotonobetainyl-coa:carnitine coa-transferase, domain 1"/>
    <property type="match status" value="1"/>
</dbReference>
<dbReference type="Pfam" id="PF02515">
    <property type="entry name" value="CoA_transf_3"/>
    <property type="match status" value="1"/>
</dbReference>
<dbReference type="InterPro" id="IPR044855">
    <property type="entry name" value="CoA-Trfase_III_dom3_sf"/>
</dbReference>
<organism evidence="2 3">
    <name type="scientific">Rhodovulum euryhalinum</name>
    <dbReference type="NCBI Taxonomy" id="35805"/>
    <lineage>
        <taxon>Bacteria</taxon>
        <taxon>Pseudomonadati</taxon>
        <taxon>Pseudomonadota</taxon>
        <taxon>Alphaproteobacteria</taxon>
        <taxon>Rhodobacterales</taxon>
        <taxon>Paracoccaceae</taxon>
        <taxon>Rhodovulum</taxon>
    </lineage>
</organism>
<dbReference type="InterPro" id="IPR023606">
    <property type="entry name" value="CoA-Trfase_III_dom_1_sf"/>
</dbReference>
<keyword evidence="3" id="KW-1185">Reference proteome</keyword>
<feature type="region of interest" description="Disordered" evidence="1">
    <location>
        <begin position="329"/>
        <end position="366"/>
    </location>
</feature>
<dbReference type="InterPro" id="IPR003673">
    <property type="entry name" value="CoA-Trfase_fam_III"/>
</dbReference>
<protein>
    <submittedName>
        <fullName evidence="2">Alpha-methylacyl-CoA racemase</fullName>
    </submittedName>
</protein>
<dbReference type="GO" id="GO:0003824">
    <property type="term" value="F:catalytic activity"/>
    <property type="evidence" value="ECO:0007669"/>
    <property type="project" value="InterPro"/>
</dbReference>
<dbReference type="RefSeq" id="WP_132542241.1">
    <property type="nucleotide sequence ID" value="NZ_SLWW01000003.1"/>
</dbReference>
<sequence>MTGALDGLRIVEFVGLGPAPFAAMMLADHGAEVLRIHPPARRSDIATMDSPADVLARSRACVSLDLKSGAGRAMALDLIAEADGLIEGFRPGVMERLGLGPAEGLSRNPRLVYGRMTGWGQDGPLAARAGHDINYIALTGVLDAIGPADRPAVPLNLVGDFGGGGMLMAFGMLAGLISAARTGQGQVVDAAMTDGAALLSAMIHGFRAGGAWGPGRAANMLDGGAFYYGVYACADGRFVAVGAIEPQFLVALLTGLGLDPAAFQPQDDRTRWPAWRACLAAAFQTRTRAEWLARFEGVDACLGPVLDWDEAQAHPHNAARATFVEAGGVPQPAPAPRFSATPAPRPSPPETDRRDPAVILARWRGR</sequence>
<name>A0A4R2KI29_9RHOB</name>
<dbReference type="PANTHER" id="PTHR48228">
    <property type="entry name" value="SUCCINYL-COA--D-CITRAMALATE COA-TRANSFERASE"/>
    <property type="match status" value="1"/>
</dbReference>
<dbReference type="AlphaFoldDB" id="A0A4R2KI29"/>
<gene>
    <name evidence="2" type="ORF">EV655_10352</name>
</gene>
<evidence type="ECO:0000313" key="3">
    <source>
        <dbReference type="Proteomes" id="UP000295142"/>
    </source>
</evidence>
<dbReference type="SUPFAM" id="SSF89796">
    <property type="entry name" value="CoA-transferase family III (CaiB/BaiF)"/>
    <property type="match status" value="1"/>
</dbReference>
<proteinExistence type="predicted"/>
<accession>A0A4R2KI29</accession>
<dbReference type="Gene3D" id="3.30.1540.10">
    <property type="entry name" value="formyl-coa transferase, domain 3"/>
    <property type="match status" value="1"/>
</dbReference>